<accession>A0A1T1HE41</accession>
<dbReference type="STRING" id="966.BTA35_0200795"/>
<organism evidence="1 2">
    <name type="scientific">Oceanospirillum linum</name>
    <dbReference type="NCBI Taxonomy" id="966"/>
    <lineage>
        <taxon>Bacteria</taxon>
        <taxon>Pseudomonadati</taxon>
        <taxon>Pseudomonadota</taxon>
        <taxon>Gammaproteobacteria</taxon>
        <taxon>Oceanospirillales</taxon>
        <taxon>Oceanospirillaceae</taxon>
        <taxon>Oceanospirillum</taxon>
    </lineage>
</organism>
<evidence type="ECO:0000313" key="1">
    <source>
        <dbReference type="EMBL" id="OOV88124.1"/>
    </source>
</evidence>
<evidence type="ECO:0000313" key="2">
    <source>
        <dbReference type="Proteomes" id="UP000190064"/>
    </source>
</evidence>
<dbReference type="InterPro" id="IPR018721">
    <property type="entry name" value="DUF2252"/>
</dbReference>
<dbReference type="InterPro" id="IPR011009">
    <property type="entry name" value="Kinase-like_dom_sf"/>
</dbReference>
<dbReference type="Gene3D" id="3.90.1200.10">
    <property type="match status" value="1"/>
</dbReference>
<dbReference type="SUPFAM" id="SSF56112">
    <property type="entry name" value="Protein kinase-like (PK-like)"/>
    <property type="match status" value="1"/>
</dbReference>
<dbReference type="Proteomes" id="UP000190064">
    <property type="component" value="Unassembled WGS sequence"/>
</dbReference>
<comment type="caution">
    <text evidence="1">The sequence shown here is derived from an EMBL/GenBank/DDBJ whole genome shotgun (WGS) entry which is preliminary data.</text>
</comment>
<gene>
    <name evidence="1" type="ORF">BTA35_0200795</name>
</gene>
<name>A0A1T1HE41_OCELI</name>
<dbReference type="AlphaFoldDB" id="A0A1T1HE41"/>
<reference evidence="1" key="1">
    <citation type="submission" date="2017-02" db="EMBL/GenBank/DDBJ databases">
        <title>Draft Genome Sequence of the Salt Water Bacterium Oceanospirillum linum ATCC 11336.</title>
        <authorList>
            <person name="Trachtenberg A.M."/>
            <person name="Carney J.G."/>
            <person name="Linnane J.D."/>
            <person name="Rheaume B.A."/>
            <person name="Pitts N.L."/>
            <person name="Mykles D.L."/>
            <person name="Maclea K.S."/>
        </authorList>
    </citation>
    <scope>NUCLEOTIDE SEQUENCE [LARGE SCALE GENOMIC DNA]</scope>
    <source>
        <strain evidence="1">ATCC 11336</strain>
    </source>
</reference>
<dbReference type="EMBL" id="MTSD02000001">
    <property type="protein sequence ID" value="OOV88124.1"/>
    <property type="molecule type" value="Genomic_DNA"/>
</dbReference>
<proteinExistence type="predicted"/>
<keyword evidence="2" id="KW-1185">Reference proteome</keyword>
<dbReference type="Pfam" id="PF10009">
    <property type="entry name" value="DUF2252"/>
    <property type="match status" value="1"/>
</dbReference>
<sequence>MPTAQHKKAHVRTTDSKIERQKLIHRELERVDHQDPTLGCAKHIKMASNPFVFLRGSAQLFYADLAKGNLKLPEALLTPPLTTVMGDCHTSNFGFLSEEGAHGESVIFAPNDFDDACIGHAAWDLARFCTSLALCVDFAEGALAGRYALEEALDDDQAVSAAQRRTAMAAFLEQYLATCQNCADDALNRNQVLDRFKKKHILNAPYKKAKKRIWGGKKFMEKSSLAKEVDLSKQPMRFRDRPERFKPLSANEARELIHHFEPYMDDNILDITERLNAGTGSVNMRRFYCLVGPETFSSEDDLELCHLVEIKHQRHAAPLYHFPELSAVNRLNPAHLTVHCQQRMQRKPDLVLDEAEWQDGHWLIRSRHHARVGIDPEDIVFGKQAVSGGFEQYAATCGQALALAHCRGDRRSTHFEQAMAAVLPDQIEALINACDGYAEQVKEDCRYLQGLYLG</sequence>
<dbReference type="PANTHER" id="PTHR39441:SF1">
    <property type="entry name" value="DUF2252 DOMAIN-CONTAINING PROTEIN"/>
    <property type="match status" value="1"/>
</dbReference>
<dbReference type="RefSeq" id="WP_103989634.1">
    <property type="nucleotide sequence ID" value="NZ_FXTS01000001.1"/>
</dbReference>
<protein>
    <recommendedName>
        <fullName evidence="3">DUF2252 domain-containing protein</fullName>
    </recommendedName>
</protein>
<evidence type="ECO:0008006" key="3">
    <source>
        <dbReference type="Google" id="ProtNLM"/>
    </source>
</evidence>
<dbReference type="PANTHER" id="PTHR39441">
    <property type="entry name" value="DUF2252 DOMAIN-CONTAINING PROTEIN"/>
    <property type="match status" value="1"/>
</dbReference>